<accession>A0AA40Y842</accession>
<proteinExistence type="predicted"/>
<comment type="caution">
    <text evidence="1">The sequence shown here is derived from an EMBL/GenBank/DDBJ whole genome shotgun (WGS) entry which is preliminary data.</text>
</comment>
<organism evidence="1 2">
    <name type="scientific">Stenotrophomonas maltophilia</name>
    <name type="common">Pseudomonas maltophilia</name>
    <name type="synonym">Xanthomonas maltophilia</name>
    <dbReference type="NCBI Taxonomy" id="40324"/>
    <lineage>
        <taxon>Bacteria</taxon>
        <taxon>Pseudomonadati</taxon>
        <taxon>Pseudomonadota</taxon>
        <taxon>Gammaproteobacteria</taxon>
        <taxon>Lysobacterales</taxon>
        <taxon>Lysobacteraceae</taxon>
        <taxon>Stenotrophomonas</taxon>
        <taxon>Stenotrophomonas maltophilia group</taxon>
    </lineage>
</organism>
<dbReference type="Proteomes" id="UP000634179">
    <property type="component" value="Unassembled WGS sequence"/>
</dbReference>
<dbReference type="RefSeq" id="WP_141098915.1">
    <property type="nucleotide sequence ID" value="NZ_CBCPIZ010000001.1"/>
</dbReference>
<gene>
    <name evidence="1" type="ORF">I5V89_13060</name>
</gene>
<sequence length="91" mass="10217">MSFEAPRGAFFVQKTNRRSLRAGFWKAAMEEARMTPSAREVMLGITAALVPQFLLLVKVLSTQAVDKIMGRSTLSLWIGNRAFREPSRKST</sequence>
<protein>
    <submittedName>
        <fullName evidence="1">Uncharacterized protein</fullName>
    </submittedName>
</protein>
<dbReference type="EMBL" id="JADUOV010000008">
    <property type="protein sequence ID" value="MBH1790801.1"/>
    <property type="molecule type" value="Genomic_DNA"/>
</dbReference>
<evidence type="ECO:0000313" key="1">
    <source>
        <dbReference type="EMBL" id="MBH1790801.1"/>
    </source>
</evidence>
<reference evidence="1" key="1">
    <citation type="submission" date="2020-11" db="EMBL/GenBank/DDBJ databases">
        <title>Enhanced detection system for hospital associated transmission using whole genome sequencing surveillance.</title>
        <authorList>
            <person name="Harrison L.H."/>
            <person name="Van Tyne D."/>
            <person name="Marsh J.W."/>
            <person name="Griffith M.P."/>
            <person name="Snyder D.J."/>
            <person name="Cooper V.S."/>
            <person name="Mustapha M."/>
        </authorList>
    </citation>
    <scope>NUCLEOTIDE SEQUENCE</scope>
    <source>
        <strain evidence="1">STEN00053</strain>
    </source>
</reference>
<name>A0AA40Y842_STEMA</name>
<dbReference type="AlphaFoldDB" id="A0AA40Y842"/>
<evidence type="ECO:0000313" key="2">
    <source>
        <dbReference type="Proteomes" id="UP000634179"/>
    </source>
</evidence>